<dbReference type="PANTHER" id="PTHR42646:SF2">
    <property type="entry name" value="5'-3' EXONUCLEASE FAMILY PROTEIN"/>
    <property type="match status" value="1"/>
</dbReference>
<evidence type="ECO:0000256" key="1">
    <source>
        <dbReference type="ARBA" id="ARBA00022722"/>
    </source>
</evidence>
<accession>A0A6J4T8W8</accession>
<dbReference type="AlphaFoldDB" id="A0A6J4T8W8"/>
<dbReference type="InterPro" id="IPR002421">
    <property type="entry name" value="5-3_exonuclease"/>
</dbReference>
<dbReference type="InterPro" id="IPR029060">
    <property type="entry name" value="PIN-like_dom_sf"/>
</dbReference>
<dbReference type="GO" id="GO:0003677">
    <property type="term" value="F:DNA binding"/>
    <property type="evidence" value="ECO:0007669"/>
    <property type="project" value="UniProtKB-KW"/>
</dbReference>
<dbReference type="SUPFAM" id="SSF88723">
    <property type="entry name" value="PIN domain-like"/>
    <property type="match status" value="1"/>
</dbReference>
<organism evidence="9">
    <name type="scientific">uncultured Solirubrobacterales bacterium</name>
    <dbReference type="NCBI Taxonomy" id="768556"/>
    <lineage>
        <taxon>Bacteria</taxon>
        <taxon>Bacillati</taxon>
        <taxon>Actinomycetota</taxon>
        <taxon>Thermoleophilia</taxon>
        <taxon>Solirubrobacterales</taxon>
        <taxon>environmental samples</taxon>
    </lineage>
</organism>
<dbReference type="Pfam" id="PF02739">
    <property type="entry name" value="5_3_exonuc_N"/>
    <property type="match status" value="1"/>
</dbReference>
<keyword evidence="9" id="KW-0548">Nucleotidyltransferase</keyword>
<dbReference type="InterPro" id="IPR020045">
    <property type="entry name" value="DNA_polI_H3TH"/>
</dbReference>
<dbReference type="CDD" id="cd09859">
    <property type="entry name" value="PIN_53EXO"/>
    <property type="match status" value="1"/>
</dbReference>
<dbReference type="InterPro" id="IPR020046">
    <property type="entry name" value="5-3_exonucl_a-hlix_arch_N"/>
</dbReference>
<evidence type="ECO:0000259" key="8">
    <source>
        <dbReference type="SMART" id="SM00475"/>
    </source>
</evidence>
<dbReference type="SMART" id="SM00279">
    <property type="entry name" value="HhH2"/>
    <property type="match status" value="1"/>
</dbReference>
<evidence type="ECO:0000256" key="2">
    <source>
        <dbReference type="ARBA" id="ARBA00022801"/>
    </source>
</evidence>
<dbReference type="Gene3D" id="3.30.420.10">
    <property type="entry name" value="Ribonuclease H-like superfamily/Ribonuclease H"/>
    <property type="match status" value="1"/>
</dbReference>
<dbReference type="InterPro" id="IPR008918">
    <property type="entry name" value="HhH2"/>
</dbReference>
<feature type="compositionally biased region" description="Low complexity" evidence="7">
    <location>
        <begin position="354"/>
        <end position="366"/>
    </location>
</feature>
<keyword evidence="3" id="KW-0269">Exonuclease</keyword>
<keyword evidence="9" id="KW-0808">Transferase</keyword>
<feature type="compositionally biased region" description="Acidic residues" evidence="7">
    <location>
        <begin position="367"/>
        <end position="395"/>
    </location>
</feature>
<dbReference type="PANTHER" id="PTHR42646">
    <property type="entry name" value="FLAP ENDONUCLEASE XNI"/>
    <property type="match status" value="1"/>
</dbReference>
<feature type="non-terminal residue" evidence="9">
    <location>
        <position position="580"/>
    </location>
</feature>
<gene>
    <name evidence="9" type="ORF">AVDCRST_MAG45-2266</name>
</gene>
<feature type="domain" description="5'-3' exonuclease" evidence="8">
    <location>
        <begin position="12"/>
        <end position="273"/>
    </location>
</feature>
<dbReference type="GO" id="GO:0033567">
    <property type="term" value="P:DNA replication, Okazaki fragment processing"/>
    <property type="evidence" value="ECO:0007669"/>
    <property type="project" value="InterPro"/>
</dbReference>
<dbReference type="InterPro" id="IPR036279">
    <property type="entry name" value="5-3_exonuclease_C_sf"/>
</dbReference>
<evidence type="ECO:0000256" key="5">
    <source>
        <dbReference type="ARBA" id="ARBA00049957"/>
    </source>
</evidence>
<dbReference type="CDD" id="cd09898">
    <property type="entry name" value="H3TH_53EXO"/>
    <property type="match status" value="1"/>
</dbReference>
<keyword evidence="1" id="KW-0540">Nuclease</keyword>
<protein>
    <recommendedName>
        <fullName evidence="6">5'-3' exonuclease</fullName>
    </recommendedName>
</protein>
<sequence length="580" mass="61809">MSAAPAAAPRSTRTELFLIDGNSLAYRAFFALPETIATSRGFPTNAIFGFASMLVKILDEHGQRPTLVVWDAGSSGRKEVYADYKAQRSSKPDLLREQWPHLAPLVEAFGYRNVRVEGYEADDVIATLARRAREQGIDVTIVTGDRDALQLVEPGVSVMATSRGITDTKTYERQTVIDRYGIPPELIPDFYGLKGDTSDNIPGVPGIGDKTAAQLLQRFGDLETVLASVDEISGAKRKQNLVEHADDARISKQLATADREVEFEIDLDETAAEEPDRSRLREVFREFELRDPLRRLEEALGEGEEAAPAERADVEVRARAVEVPVAELAGLEGELATLACERVAAPGEEAGAGAAAAEVAAPAAETETAELLEDPDELAPDSPDALEPEGDDALEPEELPADVSAAQALDAADGTPPAPAPATADLPLRFAAYAGGDEVLTGETEAVAALELAWGDRPVVAHDWKAIATLDPPLAPQPGVPPAGSVLALEHDTMVAAYLLDPARRAYPLAELTAEQGIGAHAEGGDAVAERAISARALAERQRAELSERGLERLFAEVELPLVEVLVAMEGTGVALDVTH</sequence>
<proteinExistence type="predicted"/>
<evidence type="ECO:0000256" key="7">
    <source>
        <dbReference type="SAM" id="MobiDB-lite"/>
    </source>
</evidence>
<name>A0A6J4T8W8_9ACTN</name>
<keyword evidence="2" id="KW-0378">Hydrolase</keyword>
<dbReference type="GO" id="GO:0016779">
    <property type="term" value="F:nucleotidyltransferase activity"/>
    <property type="evidence" value="ECO:0007669"/>
    <property type="project" value="UniProtKB-KW"/>
</dbReference>
<dbReference type="CDD" id="cd06140">
    <property type="entry name" value="DNA_polA_I_Bacillus_like_exo"/>
    <property type="match status" value="1"/>
</dbReference>
<evidence type="ECO:0000313" key="9">
    <source>
        <dbReference type="EMBL" id="CAA9517021.1"/>
    </source>
</evidence>
<dbReference type="EMBL" id="CADCVU010000194">
    <property type="protein sequence ID" value="CAA9517021.1"/>
    <property type="molecule type" value="Genomic_DNA"/>
</dbReference>
<dbReference type="Pfam" id="PF01367">
    <property type="entry name" value="5_3_exonuc"/>
    <property type="match status" value="1"/>
</dbReference>
<feature type="region of interest" description="Disordered" evidence="7">
    <location>
        <begin position="354"/>
        <end position="395"/>
    </location>
</feature>
<dbReference type="Gene3D" id="3.40.50.1010">
    <property type="entry name" value="5'-nuclease"/>
    <property type="match status" value="1"/>
</dbReference>
<evidence type="ECO:0000256" key="3">
    <source>
        <dbReference type="ARBA" id="ARBA00022839"/>
    </source>
</evidence>
<dbReference type="FunFam" id="1.10.150.20:FF:000003">
    <property type="entry name" value="DNA polymerase I"/>
    <property type="match status" value="1"/>
</dbReference>
<dbReference type="InterPro" id="IPR038969">
    <property type="entry name" value="FEN"/>
</dbReference>
<dbReference type="InterPro" id="IPR036397">
    <property type="entry name" value="RNaseH_sf"/>
</dbReference>
<evidence type="ECO:0000256" key="4">
    <source>
        <dbReference type="ARBA" id="ARBA00023125"/>
    </source>
</evidence>
<dbReference type="SUPFAM" id="SSF47807">
    <property type="entry name" value="5' to 3' exonuclease, C-terminal subdomain"/>
    <property type="match status" value="1"/>
</dbReference>
<reference evidence="9" key="1">
    <citation type="submission" date="2020-02" db="EMBL/GenBank/DDBJ databases">
        <authorList>
            <person name="Meier V. D."/>
        </authorList>
    </citation>
    <scope>NUCLEOTIDE SEQUENCE</scope>
    <source>
        <strain evidence="9">AVDCRST_MAG45</strain>
    </source>
</reference>
<evidence type="ECO:0000256" key="6">
    <source>
        <dbReference type="ARBA" id="ARBA00050026"/>
    </source>
</evidence>
<keyword evidence="4" id="KW-0238">DNA-binding</keyword>
<dbReference type="GO" id="GO:0017108">
    <property type="term" value="F:5'-flap endonuclease activity"/>
    <property type="evidence" value="ECO:0007669"/>
    <property type="project" value="InterPro"/>
</dbReference>
<comment type="function">
    <text evidence="5">5'-3' exonuclease acting preferentially on double-stranded DNA.</text>
</comment>
<dbReference type="Gene3D" id="1.10.150.20">
    <property type="entry name" value="5' to 3' exonuclease, C-terminal subdomain"/>
    <property type="match status" value="1"/>
</dbReference>
<dbReference type="GO" id="GO:0008409">
    <property type="term" value="F:5'-3' exonuclease activity"/>
    <property type="evidence" value="ECO:0007669"/>
    <property type="project" value="InterPro"/>
</dbReference>
<dbReference type="SMART" id="SM00475">
    <property type="entry name" value="53EXOc"/>
    <property type="match status" value="1"/>
</dbReference>